<evidence type="ECO:0000313" key="4">
    <source>
        <dbReference type="Proteomes" id="UP000639338"/>
    </source>
</evidence>
<protein>
    <submittedName>
        <fullName evidence="3">Uncharacterized protein</fullName>
    </submittedName>
</protein>
<dbReference type="AlphaFoldDB" id="A0A834XPI7"/>
<feature type="region of interest" description="Disordered" evidence="1">
    <location>
        <begin position="25"/>
        <end position="80"/>
    </location>
</feature>
<keyword evidence="2" id="KW-0472">Membrane</keyword>
<reference evidence="3 4" key="1">
    <citation type="submission" date="2020-08" db="EMBL/GenBank/DDBJ databases">
        <title>Aphidius gifuensis genome sequencing and assembly.</title>
        <authorList>
            <person name="Du Z."/>
        </authorList>
    </citation>
    <scope>NUCLEOTIDE SEQUENCE [LARGE SCALE GENOMIC DNA]</scope>
    <source>
        <strain evidence="3">YNYX2018</strain>
        <tissue evidence="3">Adults</tissue>
    </source>
</reference>
<name>A0A834XPI7_APHGI</name>
<dbReference type="Proteomes" id="UP000639338">
    <property type="component" value="Unassembled WGS sequence"/>
</dbReference>
<keyword evidence="2" id="KW-0812">Transmembrane</keyword>
<evidence type="ECO:0000313" key="3">
    <source>
        <dbReference type="EMBL" id="KAF7991063.1"/>
    </source>
</evidence>
<organism evidence="3 4">
    <name type="scientific">Aphidius gifuensis</name>
    <name type="common">Parasitoid wasp</name>
    <dbReference type="NCBI Taxonomy" id="684658"/>
    <lineage>
        <taxon>Eukaryota</taxon>
        <taxon>Metazoa</taxon>
        <taxon>Ecdysozoa</taxon>
        <taxon>Arthropoda</taxon>
        <taxon>Hexapoda</taxon>
        <taxon>Insecta</taxon>
        <taxon>Pterygota</taxon>
        <taxon>Neoptera</taxon>
        <taxon>Endopterygota</taxon>
        <taxon>Hymenoptera</taxon>
        <taxon>Apocrita</taxon>
        <taxon>Ichneumonoidea</taxon>
        <taxon>Braconidae</taxon>
        <taxon>Aphidiinae</taxon>
        <taxon>Aphidius</taxon>
    </lineage>
</organism>
<feature type="compositionally biased region" description="Basic and acidic residues" evidence="1">
    <location>
        <begin position="51"/>
        <end position="65"/>
    </location>
</feature>
<comment type="caution">
    <text evidence="3">The sequence shown here is derived from an EMBL/GenBank/DDBJ whole genome shotgun (WGS) entry which is preliminary data.</text>
</comment>
<proteinExistence type="predicted"/>
<keyword evidence="2" id="KW-1133">Transmembrane helix</keyword>
<evidence type="ECO:0000256" key="1">
    <source>
        <dbReference type="SAM" id="MobiDB-lite"/>
    </source>
</evidence>
<feature type="compositionally biased region" description="Polar residues" evidence="1">
    <location>
        <begin position="32"/>
        <end position="50"/>
    </location>
</feature>
<gene>
    <name evidence="3" type="ORF">HCN44_002625</name>
</gene>
<keyword evidence="4" id="KW-1185">Reference proteome</keyword>
<sequence>MNVSIFIGFIVALLISLHYIGVDASSNDRRASGSNTRPTDKSFISQFQNSVKDRGALLDNTDRYNRNPSPTKARKPRAAQ</sequence>
<accession>A0A834XPI7</accession>
<dbReference type="EMBL" id="JACMRX010000004">
    <property type="protein sequence ID" value="KAF7991063.1"/>
    <property type="molecule type" value="Genomic_DNA"/>
</dbReference>
<feature type="transmembrane region" description="Helical" evidence="2">
    <location>
        <begin position="6"/>
        <end position="22"/>
    </location>
</feature>
<evidence type="ECO:0000256" key="2">
    <source>
        <dbReference type="SAM" id="Phobius"/>
    </source>
</evidence>